<evidence type="ECO:0000256" key="1">
    <source>
        <dbReference type="ARBA" id="ARBA00004155"/>
    </source>
</evidence>
<evidence type="ECO:0000313" key="28">
    <source>
        <dbReference type="Proteomes" id="UP000274922"/>
    </source>
</evidence>
<reference evidence="28" key="1">
    <citation type="journal article" date="2018" name="Nat. Microbiol.">
        <title>Leveraging single-cell genomics to expand the fungal tree of life.</title>
        <authorList>
            <person name="Ahrendt S.R."/>
            <person name="Quandt C.A."/>
            <person name="Ciobanu D."/>
            <person name="Clum A."/>
            <person name="Salamov A."/>
            <person name="Andreopoulos B."/>
            <person name="Cheng J.F."/>
            <person name="Woyke T."/>
            <person name="Pelin A."/>
            <person name="Henrissat B."/>
            <person name="Reynolds N.K."/>
            <person name="Benny G.L."/>
            <person name="Smith M.E."/>
            <person name="James T.Y."/>
            <person name="Grigoriev I.V."/>
        </authorList>
    </citation>
    <scope>NUCLEOTIDE SEQUENCE [LARGE SCALE GENOMIC DNA]</scope>
    <source>
        <strain evidence="28">ATCC 52028</strain>
    </source>
</reference>
<feature type="transmembrane region" description="Helical" evidence="26">
    <location>
        <begin position="415"/>
        <end position="434"/>
    </location>
</feature>
<feature type="transmembrane region" description="Helical" evidence="26">
    <location>
        <begin position="347"/>
        <end position="368"/>
    </location>
</feature>
<dbReference type="InterPro" id="IPR011701">
    <property type="entry name" value="MFS"/>
</dbReference>
<feature type="transmembrane region" description="Helical" evidence="26">
    <location>
        <begin position="388"/>
        <end position="408"/>
    </location>
</feature>
<feature type="compositionally biased region" description="Low complexity" evidence="25">
    <location>
        <begin position="572"/>
        <end position="590"/>
    </location>
</feature>
<proteinExistence type="inferred from homology"/>
<comment type="catalytic activity">
    <reaction evidence="16">
        <text>L-lysyl-L-lysine(out) = L-lysyl-L-lysine(in)</text>
        <dbReference type="Rhea" id="RHEA:79403"/>
        <dbReference type="ChEBI" id="CHEBI:229956"/>
    </reaction>
</comment>
<evidence type="ECO:0000256" key="13">
    <source>
        <dbReference type="ARBA" id="ARBA00044893"/>
    </source>
</evidence>
<feature type="transmembrane region" description="Helical" evidence="26">
    <location>
        <begin position="523"/>
        <end position="546"/>
    </location>
</feature>
<feature type="region of interest" description="Disordered" evidence="25">
    <location>
        <begin position="572"/>
        <end position="609"/>
    </location>
</feature>
<evidence type="ECO:0000256" key="18">
    <source>
        <dbReference type="ARBA" id="ARBA00044912"/>
    </source>
</evidence>
<evidence type="ECO:0000256" key="19">
    <source>
        <dbReference type="ARBA" id="ARBA00044919"/>
    </source>
</evidence>
<comment type="catalytic activity">
    <reaction evidence="11">
        <text>L-alpha-aminoacyl-L-histidine(out) = L-alpha-aminoacyl-L-histidine(in)</text>
        <dbReference type="Rhea" id="RHEA:79375"/>
        <dbReference type="ChEBI" id="CHEBI:229967"/>
    </reaction>
</comment>
<dbReference type="PANTHER" id="PTHR23512:SF3">
    <property type="entry name" value="MAJOR FACILITATOR SUPERFAMILY DOMAIN-CONTAINING PROTEIN 1"/>
    <property type="match status" value="1"/>
</dbReference>
<comment type="catalytic activity">
    <reaction evidence="18">
        <text>L-histidyl-L-alpha-amino acid(out) = L-histidyl-L-alpha-amino acid(in)</text>
        <dbReference type="Rhea" id="RHEA:79379"/>
        <dbReference type="ChEBI" id="CHEBI:229964"/>
    </reaction>
</comment>
<feature type="transmembrane region" description="Helical" evidence="26">
    <location>
        <begin position="112"/>
        <end position="132"/>
    </location>
</feature>
<comment type="catalytic activity">
    <reaction evidence="14">
        <text>L-aspartyl-L-lysine(out) = L-aspartyl-L-lysine(in)</text>
        <dbReference type="Rhea" id="RHEA:79411"/>
        <dbReference type="ChEBI" id="CHEBI:229953"/>
    </reaction>
</comment>
<evidence type="ECO:0000256" key="26">
    <source>
        <dbReference type="SAM" id="Phobius"/>
    </source>
</evidence>
<keyword evidence="3" id="KW-0813">Transport</keyword>
<evidence type="ECO:0000256" key="15">
    <source>
        <dbReference type="ARBA" id="ARBA00044899"/>
    </source>
</evidence>
<evidence type="ECO:0000256" key="20">
    <source>
        <dbReference type="ARBA" id="ARBA00044924"/>
    </source>
</evidence>
<evidence type="ECO:0000256" key="17">
    <source>
        <dbReference type="ARBA" id="ARBA00044903"/>
    </source>
</evidence>
<keyword evidence="4 26" id="KW-0812">Transmembrane</keyword>
<evidence type="ECO:0000256" key="4">
    <source>
        <dbReference type="ARBA" id="ARBA00022692"/>
    </source>
</evidence>
<dbReference type="PANTHER" id="PTHR23512">
    <property type="entry name" value="MAJOR FACILITATOR SUPERFAMILY DOMAIN-CONTAINING PROTEIN 1"/>
    <property type="match status" value="1"/>
</dbReference>
<evidence type="ECO:0000256" key="11">
    <source>
        <dbReference type="ARBA" id="ARBA00044884"/>
    </source>
</evidence>
<evidence type="ECO:0000256" key="9">
    <source>
        <dbReference type="ARBA" id="ARBA00044878"/>
    </source>
</evidence>
<keyword evidence="28" id="KW-1185">Reference proteome</keyword>
<feature type="region of interest" description="Disordered" evidence="25">
    <location>
        <begin position="292"/>
        <end position="332"/>
    </location>
</feature>
<dbReference type="AlphaFoldDB" id="A0A4P9XEY0"/>
<keyword evidence="6 26" id="KW-0472">Membrane</keyword>
<name>A0A4P9XEY0_9FUNG</name>
<dbReference type="Pfam" id="PF07690">
    <property type="entry name" value="MFS_1"/>
    <property type="match status" value="2"/>
</dbReference>
<evidence type="ECO:0000256" key="5">
    <source>
        <dbReference type="ARBA" id="ARBA00022989"/>
    </source>
</evidence>
<protein>
    <recommendedName>
        <fullName evidence="21">Lysosomal dipeptide transporter MFSD1</fullName>
    </recommendedName>
    <alternativeName>
        <fullName evidence="22">Major facilitator superfamily domain-containing protein 1</fullName>
    </alternativeName>
</protein>
<feature type="region of interest" description="Disordered" evidence="25">
    <location>
        <begin position="671"/>
        <end position="848"/>
    </location>
</feature>
<dbReference type="Gene3D" id="1.20.1250.20">
    <property type="entry name" value="MFS general substrate transporter like domains"/>
    <property type="match status" value="2"/>
</dbReference>
<evidence type="ECO:0000313" key="27">
    <source>
        <dbReference type="EMBL" id="RKP04123.1"/>
    </source>
</evidence>
<dbReference type="InterPro" id="IPR052187">
    <property type="entry name" value="MFSD1"/>
</dbReference>
<sequence length="848" mass="89608">MPGIVLSVPATRSTADTSGDDFSLEEDSTRWTSRHVLVLTIACLVTSGNYYCYDTPSALNTLLQTHLQVPYATWQWQLNMLYAVYSLPNIVLPLIGGILVDRVGPARTLIGFALLIVIGQGLLATGIQARFYSLMLFGRFLFGLGGETLEVAQSVVTTAWFGSLGGLGFALGCHLAAARIATGLNDNISPWVAAAPVDVETQRASGMSPPWAPPSPLATTRDSSGTVERLRVALGGVTAAAWVGFGVCVLSLGAAFWVVYLDRPASRLQAGIPLLDSDDRAHAHRCAEDEEASACHAGSDGEDADGCESRPLLPSSRASETMSEGTSASYDEPDETIHFGQLTSFPLTFWMLCAACIMLYGAAVPFFHICTDFFQEKYYPGDPQQAGFVMSIPDGISAFGSPLCGFFVDRVGRRGSLLITASLLIFITHGLLAFTRMAPIFPMVLLGVSYSVFAAALWPCVPLLVGRHQIATAYGLVTVALNMALAVFPLIVAHLRNAALARAALRPAVDTSLEDPLSDSGFFYVQLFFMALSGGAVIASAVLTWLDRRNGCKLMTREMVSSFSRSATASSASSSSLASPTSPSSPSSPSITEAPIRPPLGTIIEPTSPRRLVTYAPDEAAVPLLAGRPLGRRRRSTGNALTLGRPAKYGGVTVRVMREGLAIQSPATWVHHHHHHHADAHGPHRSASPPLPHGHAGPGRPASASPQRHGTFLNLAFGLPRSTTPGAPDRHPVFLGVPHGAQSGHAMSRGLSHSTGCGTAGDGVRRSSPDRRRSQQRHGGGPPTPNPLTASSDGESALVDVTLARPRPLRPSHQLPYRAPSPPLAPSGLGPSSTRQGSGDDITANAPP</sequence>
<feature type="transmembrane region" description="Helical" evidence="26">
    <location>
        <begin position="239"/>
        <end position="260"/>
    </location>
</feature>
<comment type="catalytic activity">
    <reaction evidence="13">
        <text>L-alpha-aminoacyl-L-lysine(out) = L-alpha-aminoacyl-L-lysine(in)</text>
        <dbReference type="Rhea" id="RHEA:79383"/>
        <dbReference type="ChEBI" id="CHEBI:229966"/>
    </reaction>
</comment>
<evidence type="ECO:0000256" key="16">
    <source>
        <dbReference type="ARBA" id="ARBA00044900"/>
    </source>
</evidence>
<dbReference type="OrthoDB" id="424834at2759"/>
<evidence type="ECO:0000256" key="10">
    <source>
        <dbReference type="ARBA" id="ARBA00044881"/>
    </source>
</evidence>
<evidence type="ECO:0000256" key="22">
    <source>
        <dbReference type="ARBA" id="ARBA00045018"/>
    </source>
</evidence>
<dbReference type="STRING" id="1555241.A0A4P9XEY0"/>
<comment type="catalytic activity">
    <reaction evidence="17">
        <text>L-arginyl-glycine(out) = L-arginyl-glycine(in)</text>
        <dbReference type="Rhea" id="RHEA:79391"/>
        <dbReference type="ChEBI" id="CHEBI:229955"/>
    </reaction>
</comment>
<dbReference type="EMBL" id="ML014113">
    <property type="protein sequence ID" value="RKP04123.1"/>
    <property type="molecule type" value="Genomic_DNA"/>
</dbReference>
<comment type="function">
    <text evidence="23">Lysosomal dipeptide uniporter that selectively exports lysine, arginine or histidine-containing dipeptides with a net positive charge from the lysosome lumen into the cytosol. Could play a role in a specific type of protein O-glycosylation indirectly regulating macrophages migration and tissue invasion. Also essential for liver homeostasis.</text>
</comment>
<evidence type="ECO:0000256" key="2">
    <source>
        <dbReference type="ARBA" id="ARBA00008335"/>
    </source>
</evidence>
<evidence type="ECO:0000256" key="21">
    <source>
        <dbReference type="ARBA" id="ARBA00044985"/>
    </source>
</evidence>
<evidence type="ECO:0000256" key="25">
    <source>
        <dbReference type="SAM" id="MobiDB-lite"/>
    </source>
</evidence>
<dbReference type="Proteomes" id="UP000274922">
    <property type="component" value="Unassembled WGS sequence"/>
</dbReference>
<dbReference type="GO" id="GO:0022857">
    <property type="term" value="F:transmembrane transporter activity"/>
    <property type="evidence" value="ECO:0007669"/>
    <property type="project" value="InterPro"/>
</dbReference>
<comment type="catalytic activity">
    <reaction evidence="19">
        <text>L-alanyl-L-lysine(out) = L-alanyl-L-lysine(in)</text>
        <dbReference type="Rhea" id="RHEA:79415"/>
        <dbReference type="ChEBI" id="CHEBI:192470"/>
    </reaction>
</comment>
<evidence type="ECO:0000256" key="23">
    <source>
        <dbReference type="ARBA" id="ARBA00045709"/>
    </source>
</evidence>
<comment type="catalytic activity">
    <reaction evidence="10">
        <text>L-alpha-aminoacyl-L-arginine(out) = L-alpha-aminoacyl-L-arginine(in)</text>
        <dbReference type="Rhea" id="RHEA:79367"/>
        <dbReference type="ChEBI" id="CHEBI:229968"/>
    </reaction>
</comment>
<evidence type="ECO:0000256" key="14">
    <source>
        <dbReference type="ARBA" id="ARBA00044898"/>
    </source>
</evidence>
<feature type="transmembrane region" description="Helical" evidence="26">
    <location>
        <begin position="440"/>
        <end position="461"/>
    </location>
</feature>
<comment type="catalytic activity">
    <reaction evidence="12">
        <text>L-lysyl-L-alpha-amino acid(out) = L-lysyl-L-alpha-amino acid(in)</text>
        <dbReference type="Rhea" id="RHEA:79387"/>
        <dbReference type="ChEBI" id="CHEBI:229965"/>
    </reaction>
</comment>
<dbReference type="SUPFAM" id="SSF103473">
    <property type="entry name" value="MFS general substrate transporter"/>
    <property type="match status" value="1"/>
</dbReference>
<evidence type="ECO:0000256" key="12">
    <source>
        <dbReference type="ARBA" id="ARBA00044891"/>
    </source>
</evidence>
<feature type="region of interest" description="Disordered" evidence="25">
    <location>
        <begin position="204"/>
        <end position="223"/>
    </location>
</feature>
<gene>
    <name evidence="27" type="ORF">CXG81DRAFT_23231</name>
</gene>
<feature type="compositionally biased region" description="Polar residues" evidence="25">
    <location>
        <begin position="316"/>
        <end position="329"/>
    </location>
</feature>
<evidence type="ECO:0000256" key="24">
    <source>
        <dbReference type="ARBA" id="ARBA00046376"/>
    </source>
</evidence>
<evidence type="ECO:0000256" key="7">
    <source>
        <dbReference type="ARBA" id="ARBA00023228"/>
    </source>
</evidence>
<feature type="transmembrane region" description="Helical" evidence="26">
    <location>
        <begin position="80"/>
        <end position="100"/>
    </location>
</feature>
<comment type="catalytic activity">
    <reaction evidence="8">
        <text>L-lysyl-L-alanine(out) = L-lysyl-L-alanine(in)</text>
        <dbReference type="Rhea" id="RHEA:79399"/>
        <dbReference type="ChEBI" id="CHEBI:229954"/>
    </reaction>
</comment>
<dbReference type="InterPro" id="IPR036259">
    <property type="entry name" value="MFS_trans_sf"/>
</dbReference>
<comment type="subunit">
    <text evidence="24">Homodimer. Interacts with lysosomal protein GLMP (via lumenal domain); the interaction starts while both proteins are still in the endoplasmic reticulum and is required for stabilization of MFSD1 in lysosomes but has no direct effect on its targeting to lysosomes or transporter activity.</text>
</comment>
<comment type="catalytic activity">
    <reaction evidence="20">
        <text>L-lysyl-glycine(out) = L-lysyl-glycine(in)</text>
        <dbReference type="Rhea" id="RHEA:79407"/>
        <dbReference type="ChEBI" id="CHEBI:191202"/>
    </reaction>
</comment>
<comment type="subcellular location">
    <subcellularLocation>
        <location evidence="1">Lysosome membrane</location>
        <topology evidence="1">Multi-pass membrane protein</topology>
    </subcellularLocation>
</comment>
<evidence type="ECO:0000256" key="3">
    <source>
        <dbReference type="ARBA" id="ARBA00022448"/>
    </source>
</evidence>
<comment type="similarity">
    <text evidence="2">Belongs to the major facilitator superfamily.</text>
</comment>
<evidence type="ECO:0000256" key="8">
    <source>
        <dbReference type="ARBA" id="ARBA00044876"/>
    </source>
</evidence>
<feature type="compositionally biased region" description="Basic and acidic residues" evidence="25">
    <location>
        <begin position="763"/>
        <end position="773"/>
    </location>
</feature>
<keyword evidence="5 26" id="KW-1133">Transmembrane helix</keyword>
<evidence type="ECO:0000256" key="6">
    <source>
        <dbReference type="ARBA" id="ARBA00023136"/>
    </source>
</evidence>
<comment type="catalytic activity">
    <reaction evidence="9">
        <text>L-histidyl-glycine(out) = L-histidyl-glycine(in)</text>
        <dbReference type="Rhea" id="RHEA:79395"/>
        <dbReference type="ChEBI" id="CHEBI:229957"/>
    </reaction>
</comment>
<comment type="catalytic activity">
    <reaction evidence="15">
        <text>L-arginyl-L-alpha-amino acid(out) = L-arginyl-L-alpha-amino acid(in)</text>
        <dbReference type="Rhea" id="RHEA:79371"/>
        <dbReference type="ChEBI" id="CHEBI:84315"/>
    </reaction>
</comment>
<accession>A0A4P9XEY0</accession>
<keyword evidence="7" id="KW-0458">Lysosome</keyword>
<feature type="transmembrane region" description="Helical" evidence="26">
    <location>
        <begin position="473"/>
        <end position="495"/>
    </location>
</feature>
<organism evidence="27 28">
    <name type="scientific">Caulochytrium protostelioides</name>
    <dbReference type="NCBI Taxonomy" id="1555241"/>
    <lineage>
        <taxon>Eukaryota</taxon>
        <taxon>Fungi</taxon>
        <taxon>Fungi incertae sedis</taxon>
        <taxon>Chytridiomycota</taxon>
        <taxon>Chytridiomycota incertae sedis</taxon>
        <taxon>Chytridiomycetes</taxon>
        <taxon>Caulochytriales</taxon>
        <taxon>Caulochytriaceae</taxon>
        <taxon>Caulochytrium</taxon>
    </lineage>
</organism>